<dbReference type="Gramene" id="A07p19070.2_BraZ1">
    <property type="protein sequence ID" value="A07p19070.2_BraZ1.CDS"/>
    <property type="gene ID" value="A07g19070.2_BraZ1"/>
</dbReference>
<sequence length="210" mass="23280">MERRLMVEECWLMSREAEQSRTGVLIGLVVGLVQPEFLVRRYLARKKNNSNNHRKEGHPGPRSLELVKTVRNLVIGAKRGNASSLMSGFVKSLMRGPVNDLVIDREKAIERISTTETGTAVEKERAGVTEEIETVAHGITIVTGVGKGTRRAASMKTMVEDLVREKRSTREEVTQTVMISTVTVPDMMIVSTSVLSRVSMDLMADAIVFP</sequence>
<reference evidence="1 2" key="1">
    <citation type="submission" date="2021-07" db="EMBL/GenBank/DDBJ databases">
        <authorList>
            <consortium name="Genoscope - CEA"/>
            <person name="William W."/>
        </authorList>
    </citation>
    <scope>NUCLEOTIDE SEQUENCE [LARGE SCALE GENOMIC DNA]</scope>
</reference>
<gene>
    <name evidence="1" type="ORF">BRAPAZ1V2_A07P19070.2</name>
</gene>
<evidence type="ECO:0000313" key="1">
    <source>
        <dbReference type="EMBL" id="CAG7902263.1"/>
    </source>
</evidence>
<protein>
    <submittedName>
        <fullName evidence="1">Uncharacterized protein</fullName>
    </submittedName>
</protein>
<dbReference type="EMBL" id="LS974623">
    <property type="protein sequence ID" value="CAG7902263.1"/>
    <property type="molecule type" value="Genomic_DNA"/>
</dbReference>
<accession>A0A8D9HME8</accession>
<organism evidence="1 2">
    <name type="scientific">Brassica campestris</name>
    <name type="common">Field mustard</name>
    <dbReference type="NCBI Taxonomy" id="3711"/>
    <lineage>
        <taxon>Eukaryota</taxon>
        <taxon>Viridiplantae</taxon>
        <taxon>Streptophyta</taxon>
        <taxon>Embryophyta</taxon>
        <taxon>Tracheophyta</taxon>
        <taxon>Spermatophyta</taxon>
        <taxon>Magnoliopsida</taxon>
        <taxon>eudicotyledons</taxon>
        <taxon>Gunneridae</taxon>
        <taxon>Pentapetalae</taxon>
        <taxon>rosids</taxon>
        <taxon>malvids</taxon>
        <taxon>Brassicales</taxon>
        <taxon>Brassicaceae</taxon>
        <taxon>Brassiceae</taxon>
        <taxon>Brassica</taxon>
    </lineage>
</organism>
<evidence type="ECO:0000313" key="2">
    <source>
        <dbReference type="Proteomes" id="UP000694005"/>
    </source>
</evidence>
<name>A0A8D9HME8_BRACM</name>
<proteinExistence type="predicted"/>
<dbReference type="Proteomes" id="UP000694005">
    <property type="component" value="Chromosome A07"/>
</dbReference>
<dbReference type="AlphaFoldDB" id="A0A8D9HME8"/>